<dbReference type="RefSeq" id="WP_255034469.1">
    <property type="nucleotide sequence ID" value="NZ_CP101414.1"/>
</dbReference>
<name>A0ABT5G9P0_9MOLU</name>
<dbReference type="PIRSF" id="PIRSF006834">
    <property type="entry name" value="UCP006834"/>
    <property type="match status" value="1"/>
</dbReference>
<feature type="transmembrane region" description="Helical" evidence="1">
    <location>
        <begin position="102"/>
        <end position="121"/>
    </location>
</feature>
<feature type="transmembrane region" description="Helical" evidence="1">
    <location>
        <begin position="73"/>
        <end position="90"/>
    </location>
</feature>
<comment type="caution">
    <text evidence="2">The sequence shown here is derived from an EMBL/GenBank/DDBJ whole genome shotgun (WGS) entry which is preliminary data.</text>
</comment>
<dbReference type="InterPro" id="IPR011631">
    <property type="entry name" value="DUF1600"/>
</dbReference>
<feature type="transmembrane region" description="Helical" evidence="1">
    <location>
        <begin position="173"/>
        <end position="195"/>
    </location>
</feature>
<keyword evidence="1" id="KW-0472">Membrane</keyword>
<feature type="transmembrane region" description="Helical" evidence="1">
    <location>
        <begin position="218"/>
        <end position="240"/>
    </location>
</feature>
<feature type="transmembrane region" description="Helical" evidence="1">
    <location>
        <begin position="25"/>
        <end position="45"/>
    </location>
</feature>
<keyword evidence="3" id="KW-1185">Reference proteome</keyword>
<feature type="transmembrane region" description="Helical" evidence="1">
    <location>
        <begin position="141"/>
        <end position="161"/>
    </location>
</feature>
<evidence type="ECO:0000313" key="3">
    <source>
        <dbReference type="Proteomes" id="UP001220940"/>
    </source>
</evidence>
<evidence type="ECO:0000256" key="1">
    <source>
        <dbReference type="SAM" id="Phobius"/>
    </source>
</evidence>
<protein>
    <submittedName>
        <fullName evidence="2">DUF1600 domain-containing protein</fullName>
    </submittedName>
</protein>
<proteinExistence type="predicted"/>
<evidence type="ECO:0000313" key="2">
    <source>
        <dbReference type="EMBL" id="MDC4181632.1"/>
    </source>
</evidence>
<organism evidence="2 3">
    <name type="scientific">Mycoplasma bradburyae</name>
    <dbReference type="NCBI Taxonomy" id="2963128"/>
    <lineage>
        <taxon>Bacteria</taxon>
        <taxon>Bacillati</taxon>
        <taxon>Mycoplasmatota</taxon>
        <taxon>Mollicutes</taxon>
        <taxon>Mycoplasmataceae</taxon>
        <taxon>Mycoplasma</taxon>
    </lineage>
</organism>
<accession>A0ABT5G9P0</accession>
<dbReference type="Proteomes" id="UP001220940">
    <property type="component" value="Unassembled WGS sequence"/>
</dbReference>
<dbReference type="EMBL" id="JAJHZM010000001">
    <property type="protein sequence ID" value="MDC4181632.1"/>
    <property type="molecule type" value="Genomic_DNA"/>
</dbReference>
<sequence>MNTLDTETKSFDYWFKYKLDRTQKIFFFVFLLNLITFGFIVQRLIDSLQTNEISKNMMVVENFKNGYTVIDKFTNQSNTLLLIFSFFYVFFPKHSFLKNDKFLIACIVYILFTFVGYNLILNALHDGYEGIKIPINFARGIFVHLINPIVFVVCGFVKFVYAPSNGIKKFWSYLIPGMIYPLIYGIYIATIPHVYNTKDNNTYSVYGSATDVINNPKIAWTVIISMLFVYFPTTYFIVWWSHLKISKKYINFPAKLRKRSIKYIKFKISA</sequence>
<reference evidence="2" key="1">
    <citation type="submission" date="2021-11" db="EMBL/GenBank/DDBJ databases">
        <title>Description of Mycoplasma bradburyaesp. nov.from sea birds: a tribute to a great mycoplasmologist.</title>
        <authorList>
            <person name="Ramirez A.S."/>
            <person name="Poveda C."/>
            <person name="Suarez-Perez A."/>
            <person name="Rosales R.S."/>
            <person name="Dijkman R."/>
            <person name="Feberwee A."/>
            <person name="Spergser J."/>
            <person name="Szostak M.P."/>
            <person name="Ressel L."/>
            <person name="Calabuig P."/>
            <person name="Catania S."/>
            <person name="Gobbo F."/>
            <person name="Timofte D."/>
            <person name="Poveda J.B."/>
        </authorList>
    </citation>
    <scope>NUCLEOTIDE SEQUENCE [LARGE SCALE GENOMIC DNA]</scope>
    <source>
        <strain evidence="2">T158</strain>
    </source>
</reference>
<keyword evidence="1" id="KW-0812">Transmembrane</keyword>
<keyword evidence="1" id="KW-1133">Transmembrane helix</keyword>
<dbReference type="Pfam" id="PF07667">
    <property type="entry name" value="DUF1600"/>
    <property type="match status" value="1"/>
</dbReference>
<gene>
    <name evidence="2" type="ORF">LNO68_00300</name>
</gene>